<organism evidence="3 5">
    <name type="scientific">Sphingomonas koreensis</name>
    <dbReference type="NCBI Taxonomy" id="93064"/>
    <lineage>
        <taxon>Bacteria</taxon>
        <taxon>Pseudomonadati</taxon>
        <taxon>Pseudomonadota</taxon>
        <taxon>Alphaproteobacteria</taxon>
        <taxon>Sphingomonadales</taxon>
        <taxon>Sphingomonadaceae</taxon>
        <taxon>Sphingomonas</taxon>
    </lineage>
</organism>
<dbReference type="OrthoDB" id="38641at2"/>
<name>A0A1L6JBT2_9SPHN</name>
<dbReference type="Gene3D" id="3.30.1380.10">
    <property type="match status" value="1"/>
</dbReference>
<dbReference type="SUPFAM" id="SSF55166">
    <property type="entry name" value="Hedgehog/DD-peptidase"/>
    <property type="match status" value="1"/>
</dbReference>
<dbReference type="Proteomes" id="UP000286681">
    <property type="component" value="Unassembled WGS sequence"/>
</dbReference>
<dbReference type="Proteomes" id="UP000185161">
    <property type="component" value="Chromosome"/>
</dbReference>
<sequence>MARAPARQELFLSVGGSVTPLTGALKVGKTALIEFRGDAEKAFEAVERSMRDMVKDPAAAAKQLTQSYSNAFREIRANAQNVLGANDNASALTVLNANAAREAANAAENRAAAIRVVAEAARAEAIAQGSANAQLTAYASAATVAEREAEQYAIALREQANTLTAVEGRMNAIVTPGKRIVEVSGQARAGMQQLSFQLGDVAQQIAANTPLTVIFAQQIGQVTQAIGMMTGETKGFLGIIGGPWGMAISSALVLLTPLIAKMIEGKNAIEEETKKLAENAKQTATAEAAKKAFARTADGLIAKVREETRAWEEQNRTIFENLAHRRNQQRQVTRDAEVATTKNVKDLTTAYNELSAIEARVATLRRGAVGSGAGAEAARGQLAAAQVELERKRKAVRDLETQARDLQTTLSNSRRLERSINVDMDEAALAQKMDAERAATDKLADAVKKLDRAYANGEITRQARVTERLRLQREHEAEVKRIRDSEKARSTTPAAERATPRVVGGILKDAFGGSYSGTRSAARNRAVDGAARSYHLSGQAVDFVPAGGMGSVTKAQVRAALEAQGVQIKELLGPGDKGHSDHFHVAFSKARQSRESIEKKQESLRQRELAEDVSFVDEMRQARGRLLDAQGKTASSEEQRAQLLLEEIDAEASGRARKIGLQLSAGKLDEAEAAQLLALNEDTRQARRAAIAREGLAAAAEKQLAEVSDEVGRNNDLLRSQLQLADTREDRARIERQLLDNAYRIEINDAAIEIASAFAARDWDRYAKAIARAADLAERKSNDEKALDRQNESSYDRYRRELGSADSINDQIDNLKIDSVRRLGDELAGAATKALGLKGALGDVVGQLIRIGLERQILGPAADFLFGSAGGGGGGGLFGKLFGFLGFADGGRPDRAMNGRITGPGSGRSDSILALLNGTDPILVSNGESIVNAEATQRYWPLIDAMNRGRLPKFADGGMLGNLPRSVTALPANDLAQGLGGRGAVGEVRLVVSLTDDLDMRIDNRAAGVAVQVVRDSAPAIVDAAAASTAAQLRRPGL</sequence>
<feature type="domain" description="Peptidase M15A C-terminal" evidence="2">
    <location>
        <begin position="516"/>
        <end position="585"/>
    </location>
</feature>
<reference evidence="3" key="1">
    <citation type="submission" date="2016-12" db="EMBL/GenBank/DDBJ databases">
        <title>Whole genome sequencing of Sphingomonas koreensis.</title>
        <authorList>
            <person name="Conlan S."/>
            <person name="Thomas P.J."/>
            <person name="Mullikin J."/>
            <person name="Palmore T.N."/>
            <person name="Frank K.M."/>
            <person name="Segre J.A."/>
        </authorList>
    </citation>
    <scope>NUCLEOTIDE SEQUENCE</scope>
    <source>
        <strain evidence="3">ABOJV</strain>
    </source>
</reference>
<accession>A0A1L6JBT2</accession>
<dbReference type="InterPro" id="IPR013230">
    <property type="entry name" value="Peptidase_M15A_C"/>
</dbReference>
<dbReference type="EMBL" id="QQWO01000009">
    <property type="protein sequence ID" value="RSV02569.1"/>
    <property type="molecule type" value="Genomic_DNA"/>
</dbReference>
<dbReference type="KEGG" id="skr:BRX40_13845"/>
<evidence type="ECO:0000313" key="4">
    <source>
        <dbReference type="EMBL" id="RSV02569.1"/>
    </source>
</evidence>
<dbReference type="EMBL" id="CP018820">
    <property type="protein sequence ID" value="APR53365.1"/>
    <property type="molecule type" value="Genomic_DNA"/>
</dbReference>
<dbReference type="InterPro" id="IPR009045">
    <property type="entry name" value="Zn_M74/Hedgehog-like"/>
</dbReference>
<reference evidence="5" key="2">
    <citation type="submission" date="2016-12" db="EMBL/GenBank/DDBJ databases">
        <title>Whole genome sequencing of Sphingomonas sp. ABOJV.</title>
        <authorList>
            <person name="Conlan S."/>
            <person name="Thomas P.J."/>
            <person name="Mullikin J."/>
            <person name="Palmore T.N."/>
            <person name="Frank K.M."/>
            <person name="Segre J.A."/>
        </authorList>
    </citation>
    <scope>NUCLEOTIDE SEQUENCE [LARGE SCALE GENOMIC DNA]</scope>
    <source>
        <strain evidence="5">ABOJV</strain>
    </source>
</reference>
<dbReference type="GeneID" id="44133648"/>
<evidence type="ECO:0000313" key="6">
    <source>
        <dbReference type="Proteomes" id="UP000286681"/>
    </source>
</evidence>
<dbReference type="STRING" id="93064.BRX40_13845"/>
<evidence type="ECO:0000313" key="3">
    <source>
        <dbReference type="EMBL" id="APR53365.1"/>
    </source>
</evidence>
<keyword evidence="5" id="KW-1185">Reference proteome</keyword>
<protein>
    <recommendedName>
        <fullName evidence="2">Peptidase M15A C-terminal domain-containing protein</fullName>
    </recommendedName>
</protein>
<evidence type="ECO:0000259" key="2">
    <source>
        <dbReference type="Pfam" id="PF08291"/>
    </source>
</evidence>
<dbReference type="RefSeq" id="WP_075152003.1">
    <property type="nucleotide sequence ID" value="NZ_CP018820.1"/>
</dbReference>
<evidence type="ECO:0000313" key="5">
    <source>
        <dbReference type="Proteomes" id="UP000185161"/>
    </source>
</evidence>
<keyword evidence="1" id="KW-0175">Coiled coil</keyword>
<reference evidence="4 6" key="3">
    <citation type="submission" date="2018-07" db="EMBL/GenBank/DDBJ databases">
        <title>Genomic and Epidemiologic Investigation of an Indolent Hospital Outbreak.</title>
        <authorList>
            <person name="Johnson R.C."/>
            <person name="Deming C."/>
            <person name="Conlan S."/>
            <person name="Zellmer C.J."/>
            <person name="Michelin A.V."/>
            <person name="Lee-Lin S."/>
            <person name="Thomas P.J."/>
            <person name="Park M."/>
            <person name="Weingarten R.A."/>
            <person name="Less J."/>
            <person name="Dekker J.P."/>
            <person name="Frank K.M."/>
            <person name="Musser K.A."/>
            <person name="Mcquiston J.R."/>
            <person name="Henderson D.K."/>
            <person name="Lau A.F."/>
            <person name="Palmore T.N."/>
            <person name="Segre J.A."/>
        </authorList>
    </citation>
    <scope>NUCLEOTIDE SEQUENCE [LARGE SCALE GENOMIC DNA]</scope>
    <source>
        <strain evidence="4 6">SK-NIH.Env10_0317</strain>
    </source>
</reference>
<proteinExistence type="predicted"/>
<gene>
    <name evidence="3" type="ORF">BRX40_13845</name>
    <name evidence="4" type="ORF">CA257_11750</name>
</gene>
<dbReference type="Pfam" id="PF08291">
    <property type="entry name" value="Peptidase_M15_3"/>
    <property type="match status" value="1"/>
</dbReference>
<feature type="coiled-coil region" evidence="1">
    <location>
        <begin position="375"/>
        <end position="416"/>
    </location>
</feature>
<dbReference type="AlphaFoldDB" id="A0A1L6JBT2"/>
<evidence type="ECO:0000256" key="1">
    <source>
        <dbReference type="SAM" id="Coils"/>
    </source>
</evidence>